<dbReference type="InterPro" id="IPR001633">
    <property type="entry name" value="EAL_dom"/>
</dbReference>
<dbReference type="OrthoDB" id="1673646at2"/>
<evidence type="ECO:0000259" key="1">
    <source>
        <dbReference type="PROSITE" id="PS50883"/>
    </source>
</evidence>
<dbReference type="GO" id="GO:0071111">
    <property type="term" value="F:cyclic-guanylate-specific phosphodiesterase activity"/>
    <property type="evidence" value="ECO:0007669"/>
    <property type="project" value="InterPro"/>
</dbReference>
<accession>A0A5J6WF13</accession>
<dbReference type="Pfam" id="PF00563">
    <property type="entry name" value="EAL"/>
    <property type="match status" value="1"/>
</dbReference>
<protein>
    <submittedName>
        <fullName evidence="2">EAL domain-containing protein</fullName>
    </submittedName>
</protein>
<dbReference type="Gene3D" id="3.20.20.450">
    <property type="entry name" value="EAL domain"/>
    <property type="match status" value="1"/>
</dbReference>
<dbReference type="Proteomes" id="UP000327424">
    <property type="component" value="Chromosome"/>
</dbReference>
<proteinExistence type="predicted"/>
<dbReference type="PROSITE" id="PS50883">
    <property type="entry name" value="EAL"/>
    <property type="match status" value="1"/>
</dbReference>
<gene>
    <name evidence="2" type="ORF">FR932_01140</name>
</gene>
<feature type="domain" description="EAL" evidence="1">
    <location>
        <begin position="3"/>
        <end position="256"/>
    </location>
</feature>
<dbReference type="InterPro" id="IPR035919">
    <property type="entry name" value="EAL_sf"/>
</dbReference>
<dbReference type="PANTHER" id="PTHR33121:SF76">
    <property type="entry name" value="SIGNALING PROTEIN"/>
    <property type="match status" value="1"/>
</dbReference>
<name>A0A5J6WF13_MORMI</name>
<organism evidence="2 3">
    <name type="scientific">Moritella marina ATCC 15381</name>
    <dbReference type="NCBI Taxonomy" id="1202962"/>
    <lineage>
        <taxon>Bacteria</taxon>
        <taxon>Pseudomonadati</taxon>
        <taxon>Pseudomonadota</taxon>
        <taxon>Gammaproteobacteria</taxon>
        <taxon>Alteromonadales</taxon>
        <taxon>Moritellaceae</taxon>
        <taxon>Moritella</taxon>
    </lineage>
</organism>
<dbReference type="EMBL" id="CP044399">
    <property type="protein sequence ID" value="QFI36527.1"/>
    <property type="molecule type" value="Genomic_DNA"/>
</dbReference>
<dbReference type="InterPro" id="IPR050706">
    <property type="entry name" value="Cyclic-di-GMP_PDE-like"/>
</dbReference>
<dbReference type="SUPFAM" id="SSF141868">
    <property type="entry name" value="EAL domain-like"/>
    <property type="match status" value="1"/>
</dbReference>
<dbReference type="RefSeq" id="WP_019440832.1">
    <property type="nucleotide sequence ID" value="NZ_ALOE01000011.1"/>
</dbReference>
<dbReference type="SMART" id="SM00052">
    <property type="entry name" value="EAL"/>
    <property type="match status" value="1"/>
</dbReference>
<dbReference type="CDD" id="cd01948">
    <property type="entry name" value="EAL"/>
    <property type="match status" value="1"/>
</dbReference>
<sequence length="256" mass="30136">MDIDYCKRKDSYVLSFKEYIIRSAFQAIVDTDENTIGYEALSRIHIGSSDKQIRPDIFFDFLIKDECYYKLLFLINKLHLVSYRKSRFYSNDKKLFLNLPPGFFERIRYYPHIVDDVNNMFKEYDISRNNVVAEITEGHAVCKQSLAIGAQLLSRQGYKIALDDYGNEASDFERYEMCKPEVVKISREFFLVQKDNRDYAELKILIDTFKGRSSKILVEGIELHDDYEMLLSLGIDYFQGFYFHKPECVSHCILVA</sequence>
<keyword evidence="3" id="KW-1185">Reference proteome</keyword>
<dbReference type="PANTHER" id="PTHR33121">
    <property type="entry name" value="CYCLIC DI-GMP PHOSPHODIESTERASE PDEF"/>
    <property type="match status" value="1"/>
</dbReference>
<evidence type="ECO:0000313" key="3">
    <source>
        <dbReference type="Proteomes" id="UP000327424"/>
    </source>
</evidence>
<dbReference type="AlphaFoldDB" id="A0A5J6WF13"/>
<reference evidence="2 3" key="1">
    <citation type="submission" date="2019-09" db="EMBL/GenBank/DDBJ databases">
        <title>Hybrid Assembly of the complete Genome of the Deep-Sea Bacterium Moritella marina from long Nanopore and Illumina reads.</title>
        <authorList>
            <person name="Magin S."/>
            <person name="Georgoulis A."/>
            <person name="Papadimitriou K."/>
            <person name="Iliakis G."/>
            <person name="Vorgias C.E."/>
        </authorList>
    </citation>
    <scope>NUCLEOTIDE SEQUENCE [LARGE SCALE GENOMIC DNA]</scope>
    <source>
        <strain evidence="2 3">MP-1</strain>
    </source>
</reference>
<evidence type="ECO:0000313" key="2">
    <source>
        <dbReference type="EMBL" id="QFI36527.1"/>
    </source>
</evidence>
<dbReference type="KEGG" id="mmaa:FR932_01140"/>